<name>A0A3B0XCV3_9ZZZZ</name>
<dbReference type="PANTHER" id="PTHR30041:SF8">
    <property type="entry name" value="PROTEIN YFFB"/>
    <property type="match status" value="1"/>
</dbReference>
<proteinExistence type="predicted"/>
<dbReference type="NCBIfam" id="NF008107">
    <property type="entry name" value="PRK10853.1"/>
    <property type="match status" value="1"/>
</dbReference>
<dbReference type="EMBL" id="UOFH01000178">
    <property type="protein sequence ID" value="VAW61262.1"/>
    <property type="molecule type" value="Genomic_DNA"/>
</dbReference>
<accession>A0A3B0XCV3</accession>
<dbReference type="Gene3D" id="3.40.30.10">
    <property type="entry name" value="Glutaredoxin"/>
    <property type="match status" value="1"/>
</dbReference>
<reference evidence="1" key="1">
    <citation type="submission" date="2018-06" db="EMBL/GenBank/DDBJ databases">
        <authorList>
            <person name="Zhirakovskaya E."/>
        </authorList>
    </citation>
    <scope>NUCLEOTIDE SEQUENCE</scope>
</reference>
<dbReference type="InterPro" id="IPR036249">
    <property type="entry name" value="Thioredoxin-like_sf"/>
</dbReference>
<dbReference type="PANTHER" id="PTHR30041">
    <property type="entry name" value="ARSENATE REDUCTASE"/>
    <property type="match status" value="1"/>
</dbReference>
<dbReference type="InterPro" id="IPR006504">
    <property type="entry name" value="Tscrpt_reg_Spx/MgsR"/>
</dbReference>
<dbReference type="AlphaFoldDB" id="A0A3B0XCV3"/>
<dbReference type="NCBIfam" id="TIGR01617">
    <property type="entry name" value="arsC_related"/>
    <property type="match status" value="1"/>
</dbReference>
<dbReference type="PROSITE" id="PS51353">
    <property type="entry name" value="ARSC"/>
    <property type="match status" value="1"/>
</dbReference>
<sequence length="114" mass="13355">MTTLYGIANCDTIKKAKKWLAENNIDYTFHDYKKLGVPEKELNVWIKKVSWEILLNKRSTTWRHLNDALKDSVDETSAIQIMLENPSIIKRPVLVDKKSIKVGFKLNDYIELFK</sequence>
<dbReference type="SUPFAM" id="SSF52833">
    <property type="entry name" value="Thioredoxin-like"/>
    <property type="match status" value="1"/>
</dbReference>
<protein>
    <submittedName>
        <fullName evidence="1">FIG138056: a glutathione-dependent thiol reductase</fullName>
    </submittedName>
</protein>
<gene>
    <name evidence="1" type="ORF">MNBD_GAMMA08-1421</name>
</gene>
<dbReference type="InterPro" id="IPR006660">
    <property type="entry name" value="Arsenate_reductase-like"/>
</dbReference>
<organism evidence="1">
    <name type="scientific">hydrothermal vent metagenome</name>
    <dbReference type="NCBI Taxonomy" id="652676"/>
    <lineage>
        <taxon>unclassified sequences</taxon>
        <taxon>metagenomes</taxon>
        <taxon>ecological metagenomes</taxon>
    </lineage>
</organism>
<dbReference type="CDD" id="cd03035">
    <property type="entry name" value="ArsC_Yffb"/>
    <property type="match status" value="1"/>
</dbReference>
<evidence type="ECO:0000313" key="1">
    <source>
        <dbReference type="EMBL" id="VAW61262.1"/>
    </source>
</evidence>
<dbReference type="Pfam" id="PF03960">
    <property type="entry name" value="ArsC"/>
    <property type="match status" value="1"/>
</dbReference>